<dbReference type="InterPro" id="IPR037022">
    <property type="entry name" value="Formyl_trans_C_sf"/>
</dbReference>
<dbReference type="InterPro" id="IPR041711">
    <property type="entry name" value="Met-tRNA-FMT_N"/>
</dbReference>
<dbReference type="GO" id="GO:0005829">
    <property type="term" value="C:cytosol"/>
    <property type="evidence" value="ECO:0007669"/>
    <property type="project" value="TreeGrafter"/>
</dbReference>
<dbReference type="SUPFAM" id="SSF53328">
    <property type="entry name" value="Formyltransferase"/>
    <property type="match status" value="1"/>
</dbReference>
<dbReference type="InterPro" id="IPR036477">
    <property type="entry name" value="Formyl_transf_N_sf"/>
</dbReference>
<evidence type="ECO:0000259" key="10">
    <source>
        <dbReference type="Pfam" id="PF02911"/>
    </source>
</evidence>
<sequence length="313" mass="33311">MAAPPRVVFAGTPAYAVPALQRLLDGVAEVCAVYTQPDRPAGRGRRLLPSPVKQAAEQAGVPVEQPERLRDSQVRERLAAYAPDVMVVAAYGLILPPKVLAIPRRGCLNLHASLLPRWRGAAPIQRAILAGDERTGVCLMQMEKGLDTGPVVACRETPITGDDTAGTLHDRLARLGAELLAAHLADWCAGRLAATPQPESGVTYAEKIDPAEAWIDWSQPAAALARQVRAFEPWPVARTRRGDGELRLRMARALPAPADAPPGTVLAATADGLDVATGEGVLRITQLQAPGRRAQPVAEFLRGHRIGAGERLG</sequence>
<keyword evidence="12" id="KW-1185">Reference proteome</keyword>
<dbReference type="InterPro" id="IPR005793">
    <property type="entry name" value="Formyl_trans_C"/>
</dbReference>
<evidence type="ECO:0000256" key="8">
    <source>
        <dbReference type="HAMAP-Rule" id="MF_00182"/>
    </source>
</evidence>
<dbReference type="Gene3D" id="3.10.25.10">
    <property type="entry name" value="Formyl transferase, C-terminal domain"/>
    <property type="match status" value="1"/>
</dbReference>
<reference evidence="11 12" key="1">
    <citation type="submission" date="2018-05" db="EMBL/GenBank/DDBJ databases">
        <title>Spiribacter halobius sp. nov., a moderately halophilic bacterium isolated from marine solar saltern.</title>
        <authorList>
            <person name="Zheng W.-S."/>
            <person name="Lu D.-C."/>
            <person name="Du Z.-J."/>
        </authorList>
    </citation>
    <scope>NUCLEOTIDE SEQUENCE [LARGE SCALE GENOMIC DNA]</scope>
    <source>
        <strain evidence="11 12">E85</strain>
    </source>
</reference>
<dbReference type="InterPro" id="IPR011034">
    <property type="entry name" value="Formyl_transferase-like_C_sf"/>
</dbReference>
<feature type="domain" description="Formyl transferase C-terminal" evidence="10">
    <location>
        <begin position="207"/>
        <end position="305"/>
    </location>
</feature>
<dbReference type="Gene3D" id="3.40.50.170">
    <property type="entry name" value="Formyl transferase, N-terminal domain"/>
    <property type="match status" value="1"/>
</dbReference>
<dbReference type="PANTHER" id="PTHR11138:SF5">
    <property type="entry name" value="METHIONYL-TRNA FORMYLTRANSFERASE, MITOCHONDRIAL"/>
    <property type="match status" value="1"/>
</dbReference>
<dbReference type="AlphaFoldDB" id="A0A2U2MZI8"/>
<organism evidence="11 12">
    <name type="scientific">Sediminicurvatus halobius</name>
    <dbReference type="NCBI Taxonomy" id="2182432"/>
    <lineage>
        <taxon>Bacteria</taxon>
        <taxon>Pseudomonadati</taxon>
        <taxon>Pseudomonadota</taxon>
        <taxon>Gammaproteobacteria</taxon>
        <taxon>Chromatiales</taxon>
        <taxon>Ectothiorhodospiraceae</taxon>
        <taxon>Sediminicurvatus</taxon>
    </lineage>
</organism>
<dbReference type="EMBL" id="QFFI01000021">
    <property type="protein sequence ID" value="PWG62232.1"/>
    <property type="molecule type" value="Genomic_DNA"/>
</dbReference>
<dbReference type="NCBIfam" id="TIGR00460">
    <property type="entry name" value="fmt"/>
    <property type="match status" value="1"/>
</dbReference>
<proteinExistence type="inferred from homology"/>
<dbReference type="PANTHER" id="PTHR11138">
    <property type="entry name" value="METHIONYL-TRNA FORMYLTRANSFERASE"/>
    <property type="match status" value="1"/>
</dbReference>
<feature type="binding site" evidence="8">
    <location>
        <begin position="113"/>
        <end position="116"/>
    </location>
    <ligand>
        <name>(6S)-5,6,7,8-tetrahydrofolate</name>
        <dbReference type="ChEBI" id="CHEBI:57453"/>
    </ligand>
</feature>
<protein>
    <recommendedName>
        <fullName evidence="4 8">Methionyl-tRNA formyltransferase</fullName>
        <ecNumber evidence="3 8">2.1.2.9</ecNumber>
    </recommendedName>
</protein>
<dbReference type="InterPro" id="IPR001555">
    <property type="entry name" value="GART_AS"/>
</dbReference>
<comment type="caution">
    <text evidence="11">The sequence shown here is derived from an EMBL/GenBank/DDBJ whole genome shotgun (WGS) entry which is preliminary data.</text>
</comment>
<evidence type="ECO:0000259" key="9">
    <source>
        <dbReference type="Pfam" id="PF00551"/>
    </source>
</evidence>
<dbReference type="Pfam" id="PF02911">
    <property type="entry name" value="Formyl_trans_C"/>
    <property type="match status" value="1"/>
</dbReference>
<evidence type="ECO:0000313" key="12">
    <source>
        <dbReference type="Proteomes" id="UP000245474"/>
    </source>
</evidence>
<dbReference type="InterPro" id="IPR002376">
    <property type="entry name" value="Formyl_transf_N"/>
</dbReference>
<dbReference type="CDD" id="cd08646">
    <property type="entry name" value="FMT_core_Met-tRNA-FMT_N"/>
    <property type="match status" value="1"/>
</dbReference>
<accession>A0A2U2MZI8</accession>
<dbReference type="CDD" id="cd08704">
    <property type="entry name" value="Met_tRNA_FMT_C"/>
    <property type="match status" value="1"/>
</dbReference>
<evidence type="ECO:0000256" key="2">
    <source>
        <dbReference type="ARBA" id="ARBA00010699"/>
    </source>
</evidence>
<evidence type="ECO:0000256" key="5">
    <source>
        <dbReference type="ARBA" id="ARBA00022679"/>
    </source>
</evidence>
<dbReference type="Proteomes" id="UP000245474">
    <property type="component" value="Unassembled WGS sequence"/>
</dbReference>
<comment type="similarity">
    <text evidence="2 8">Belongs to the Fmt family.</text>
</comment>
<evidence type="ECO:0000256" key="7">
    <source>
        <dbReference type="ARBA" id="ARBA00048558"/>
    </source>
</evidence>
<dbReference type="SUPFAM" id="SSF50486">
    <property type="entry name" value="FMT C-terminal domain-like"/>
    <property type="match status" value="1"/>
</dbReference>
<keyword evidence="6 8" id="KW-0648">Protein biosynthesis</keyword>
<dbReference type="Pfam" id="PF00551">
    <property type="entry name" value="Formyl_trans_N"/>
    <property type="match status" value="1"/>
</dbReference>
<dbReference type="HAMAP" id="MF_00182">
    <property type="entry name" value="Formyl_trans"/>
    <property type="match status" value="1"/>
</dbReference>
<dbReference type="PROSITE" id="PS00373">
    <property type="entry name" value="GART"/>
    <property type="match status" value="1"/>
</dbReference>
<evidence type="ECO:0000313" key="11">
    <source>
        <dbReference type="EMBL" id="PWG62232.1"/>
    </source>
</evidence>
<gene>
    <name evidence="8" type="primary">fmt</name>
    <name evidence="11" type="ORF">DEM34_13065</name>
</gene>
<dbReference type="GO" id="GO:0004479">
    <property type="term" value="F:methionyl-tRNA formyltransferase activity"/>
    <property type="evidence" value="ECO:0007669"/>
    <property type="project" value="UniProtKB-UniRule"/>
</dbReference>
<name>A0A2U2MZI8_9GAMM</name>
<evidence type="ECO:0000256" key="3">
    <source>
        <dbReference type="ARBA" id="ARBA00012261"/>
    </source>
</evidence>
<evidence type="ECO:0000256" key="1">
    <source>
        <dbReference type="ARBA" id="ARBA00002606"/>
    </source>
</evidence>
<dbReference type="InterPro" id="IPR005794">
    <property type="entry name" value="Fmt"/>
</dbReference>
<dbReference type="OrthoDB" id="9802815at2"/>
<evidence type="ECO:0000256" key="6">
    <source>
        <dbReference type="ARBA" id="ARBA00022917"/>
    </source>
</evidence>
<dbReference type="InterPro" id="IPR044135">
    <property type="entry name" value="Met-tRNA-FMT_C"/>
</dbReference>
<dbReference type="EC" id="2.1.2.9" evidence="3 8"/>
<comment type="function">
    <text evidence="1 8">Attaches a formyl group to the free amino group of methionyl-tRNA(fMet). The formyl group appears to play a dual role in the initiator identity of N-formylmethionyl-tRNA by promoting its recognition by IF2 and preventing the misappropriation of this tRNA by the elongation apparatus.</text>
</comment>
<evidence type="ECO:0000256" key="4">
    <source>
        <dbReference type="ARBA" id="ARBA00016014"/>
    </source>
</evidence>
<keyword evidence="5 8" id="KW-0808">Transferase</keyword>
<dbReference type="FunFam" id="3.40.50.12230:FF:000001">
    <property type="entry name" value="Methionyl-tRNA formyltransferase"/>
    <property type="match status" value="1"/>
</dbReference>
<feature type="domain" description="Formyl transferase N-terminal" evidence="9">
    <location>
        <begin position="11"/>
        <end position="181"/>
    </location>
</feature>
<dbReference type="RefSeq" id="WP_109679266.1">
    <property type="nucleotide sequence ID" value="NZ_CP086615.1"/>
</dbReference>
<comment type="catalytic activity">
    <reaction evidence="7 8">
        <text>L-methionyl-tRNA(fMet) + (6R)-10-formyltetrahydrofolate = N-formyl-L-methionyl-tRNA(fMet) + (6S)-5,6,7,8-tetrahydrofolate + H(+)</text>
        <dbReference type="Rhea" id="RHEA:24380"/>
        <dbReference type="Rhea" id="RHEA-COMP:9952"/>
        <dbReference type="Rhea" id="RHEA-COMP:9953"/>
        <dbReference type="ChEBI" id="CHEBI:15378"/>
        <dbReference type="ChEBI" id="CHEBI:57453"/>
        <dbReference type="ChEBI" id="CHEBI:78530"/>
        <dbReference type="ChEBI" id="CHEBI:78844"/>
        <dbReference type="ChEBI" id="CHEBI:195366"/>
        <dbReference type="EC" id="2.1.2.9"/>
    </reaction>
</comment>